<gene>
    <name evidence="1" type="ORF">T11_15918</name>
</gene>
<accession>A0A0V1HCT1</accession>
<evidence type="ECO:0000313" key="1">
    <source>
        <dbReference type="EMBL" id="KRZ08369.1"/>
    </source>
</evidence>
<dbReference type="EMBL" id="JYDP01000088">
    <property type="protein sequence ID" value="KRZ08369.1"/>
    <property type="molecule type" value="Genomic_DNA"/>
</dbReference>
<proteinExistence type="predicted"/>
<comment type="caution">
    <text evidence="1">The sequence shown here is derived from an EMBL/GenBank/DDBJ whole genome shotgun (WGS) entry which is preliminary data.</text>
</comment>
<evidence type="ECO:0000313" key="2">
    <source>
        <dbReference type="Proteomes" id="UP000055024"/>
    </source>
</evidence>
<name>A0A0V1HCT1_9BILA</name>
<reference evidence="1 2" key="1">
    <citation type="submission" date="2015-01" db="EMBL/GenBank/DDBJ databases">
        <title>Evolution of Trichinella species and genotypes.</title>
        <authorList>
            <person name="Korhonen P.K."/>
            <person name="Edoardo P."/>
            <person name="Giuseppe L.R."/>
            <person name="Gasser R.B."/>
        </authorList>
    </citation>
    <scope>NUCLEOTIDE SEQUENCE [LARGE SCALE GENOMIC DNA]</scope>
    <source>
        <strain evidence="1">ISS1029</strain>
    </source>
</reference>
<protein>
    <submittedName>
        <fullName evidence="1">Uncharacterized protein</fullName>
    </submittedName>
</protein>
<dbReference type="AlphaFoldDB" id="A0A0V1HCT1"/>
<sequence length="58" mass="6292">MSAYLTLLCKGIANNIGCDFQLLLTTTVCWQVPLANLSRGFPSGTNVRRCVCFTPVAL</sequence>
<dbReference type="Proteomes" id="UP000055024">
    <property type="component" value="Unassembled WGS sequence"/>
</dbReference>
<organism evidence="1 2">
    <name type="scientific">Trichinella zimbabwensis</name>
    <dbReference type="NCBI Taxonomy" id="268475"/>
    <lineage>
        <taxon>Eukaryota</taxon>
        <taxon>Metazoa</taxon>
        <taxon>Ecdysozoa</taxon>
        <taxon>Nematoda</taxon>
        <taxon>Enoplea</taxon>
        <taxon>Dorylaimia</taxon>
        <taxon>Trichinellida</taxon>
        <taxon>Trichinellidae</taxon>
        <taxon>Trichinella</taxon>
    </lineage>
</organism>
<keyword evidence="2" id="KW-1185">Reference proteome</keyword>